<dbReference type="InterPro" id="IPR011990">
    <property type="entry name" value="TPR-like_helical_dom_sf"/>
</dbReference>
<keyword evidence="3" id="KW-1185">Reference proteome</keyword>
<evidence type="ECO:0000313" key="2">
    <source>
        <dbReference type="EMBL" id="KAH9373580.1"/>
    </source>
</evidence>
<proteinExistence type="predicted"/>
<comment type="caution">
    <text evidence="2">The sequence shown here is derived from an EMBL/GenBank/DDBJ whole genome shotgun (WGS) entry which is preliminary data.</text>
</comment>
<protein>
    <submittedName>
        <fullName evidence="2">Uncharacterized protein</fullName>
    </submittedName>
</protein>
<dbReference type="InterPro" id="IPR006597">
    <property type="entry name" value="Sel1-like"/>
</dbReference>
<evidence type="ECO:0000256" key="1">
    <source>
        <dbReference type="SAM" id="MobiDB-lite"/>
    </source>
</evidence>
<dbReference type="SUPFAM" id="SSF81901">
    <property type="entry name" value="HCP-like"/>
    <property type="match status" value="1"/>
</dbReference>
<dbReference type="VEuPathDB" id="VectorBase:HLOH_052714"/>
<feature type="region of interest" description="Disordered" evidence="1">
    <location>
        <begin position="1"/>
        <end position="42"/>
    </location>
</feature>
<accession>A0A9J6GGU8</accession>
<dbReference type="EMBL" id="JABSTR010000006">
    <property type="protein sequence ID" value="KAH9373580.1"/>
    <property type="molecule type" value="Genomic_DNA"/>
</dbReference>
<sequence length="266" mass="28420">MILRTSEILSDSSSQLLTSAQTERTETEAASEKRTTTTNDFSPTDRTAVLLKQLDGWQQSTTGRPHWLATHKPLTILGVLQLNGLGQGSTDPAAGLELLQKASVLGVPQVITLLKSLVKMCRGLITGVVDKLRYDPDASFYLGLCCERGLAVPKDRVAAAEHYSKAASQNHAQASDALAAIQKATQPRVQAELADRAKPAQKLSTGDRAHAVHLSRYLGVVLPQLIAGNKELRAVDGLVSSDDYSSTCAPCNDTSPTDTSLGVYVL</sequence>
<evidence type="ECO:0000313" key="3">
    <source>
        <dbReference type="Proteomes" id="UP000821853"/>
    </source>
</evidence>
<gene>
    <name evidence="2" type="ORF">HPB48_014823</name>
</gene>
<dbReference type="AlphaFoldDB" id="A0A9J6GGU8"/>
<dbReference type="Proteomes" id="UP000821853">
    <property type="component" value="Chromosome 4"/>
</dbReference>
<dbReference type="OrthoDB" id="2384430at2759"/>
<feature type="compositionally biased region" description="Basic and acidic residues" evidence="1">
    <location>
        <begin position="23"/>
        <end position="35"/>
    </location>
</feature>
<reference evidence="2 3" key="1">
    <citation type="journal article" date="2020" name="Cell">
        <title>Large-Scale Comparative Analyses of Tick Genomes Elucidate Their Genetic Diversity and Vector Capacities.</title>
        <authorList>
            <consortium name="Tick Genome and Microbiome Consortium (TIGMIC)"/>
            <person name="Jia N."/>
            <person name="Wang J."/>
            <person name="Shi W."/>
            <person name="Du L."/>
            <person name="Sun Y."/>
            <person name="Zhan W."/>
            <person name="Jiang J.F."/>
            <person name="Wang Q."/>
            <person name="Zhang B."/>
            <person name="Ji P."/>
            <person name="Bell-Sakyi L."/>
            <person name="Cui X.M."/>
            <person name="Yuan T.T."/>
            <person name="Jiang B.G."/>
            <person name="Yang W.F."/>
            <person name="Lam T.T."/>
            <person name="Chang Q.C."/>
            <person name="Ding S.J."/>
            <person name="Wang X.J."/>
            <person name="Zhu J.G."/>
            <person name="Ruan X.D."/>
            <person name="Zhao L."/>
            <person name="Wei J.T."/>
            <person name="Ye R.Z."/>
            <person name="Que T.C."/>
            <person name="Du C.H."/>
            <person name="Zhou Y.H."/>
            <person name="Cheng J.X."/>
            <person name="Dai P.F."/>
            <person name="Guo W.B."/>
            <person name="Han X.H."/>
            <person name="Huang E.J."/>
            <person name="Li L.F."/>
            <person name="Wei W."/>
            <person name="Gao Y.C."/>
            <person name="Liu J.Z."/>
            <person name="Shao H.Z."/>
            <person name="Wang X."/>
            <person name="Wang C.C."/>
            <person name="Yang T.C."/>
            <person name="Huo Q.B."/>
            <person name="Li W."/>
            <person name="Chen H.Y."/>
            <person name="Chen S.E."/>
            <person name="Zhou L.G."/>
            <person name="Ni X.B."/>
            <person name="Tian J.H."/>
            <person name="Sheng Y."/>
            <person name="Liu T."/>
            <person name="Pan Y.S."/>
            <person name="Xia L.Y."/>
            <person name="Li J."/>
            <person name="Zhao F."/>
            <person name="Cao W.C."/>
        </authorList>
    </citation>
    <scope>NUCLEOTIDE SEQUENCE [LARGE SCALE GENOMIC DNA]</scope>
    <source>
        <strain evidence="2">HaeL-2018</strain>
    </source>
</reference>
<dbReference type="Gene3D" id="1.25.40.10">
    <property type="entry name" value="Tetratricopeptide repeat domain"/>
    <property type="match status" value="1"/>
</dbReference>
<organism evidence="2 3">
    <name type="scientific">Haemaphysalis longicornis</name>
    <name type="common">Bush tick</name>
    <dbReference type="NCBI Taxonomy" id="44386"/>
    <lineage>
        <taxon>Eukaryota</taxon>
        <taxon>Metazoa</taxon>
        <taxon>Ecdysozoa</taxon>
        <taxon>Arthropoda</taxon>
        <taxon>Chelicerata</taxon>
        <taxon>Arachnida</taxon>
        <taxon>Acari</taxon>
        <taxon>Parasitiformes</taxon>
        <taxon>Ixodida</taxon>
        <taxon>Ixodoidea</taxon>
        <taxon>Ixodidae</taxon>
        <taxon>Haemaphysalinae</taxon>
        <taxon>Haemaphysalis</taxon>
    </lineage>
</organism>
<dbReference type="SMART" id="SM00671">
    <property type="entry name" value="SEL1"/>
    <property type="match status" value="2"/>
</dbReference>
<name>A0A9J6GGU8_HAELO</name>
<dbReference type="Pfam" id="PF08238">
    <property type="entry name" value="Sel1"/>
    <property type="match status" value="2"/>
</dbReference>
<feature type="compositionally biased region" description="Polar residues" evidence="1">
    <location>
        <begin position="7"/>
        <end position="22"/>
    </location>
</feature>